<dbReference type="EMBL" id="LQYN01000011">
    <property type="protein sequence ID" value="KYD10895.1"/>
    <property type="molecule type" value="Genomic_DNA"/>
</dbReference>
<dbReference type="Gene3D" id="3.10.20.420">
    <property type="entry name" value="Bypass-of-forespore C, N-terminal domain"/>
    <property type="match status" value="1"/>
</dbReference>
<evidence type="ECO:0000259" key="2">
    <source>
        <dbReference type="Pfam" id="PF08977"/>
    </source>
</evidence>
<dbReference type="Pfam" id="PF08955">
    <property type="entry name" value="BofC_C"/>
    <property type="match status" value="1"/>
</dbReference>
<sequence length="188" mass="21671">MRFFVRIVFIGIFALGAFYISFLQDDSEHVKDSKTTREPKSIEVSSTPSKKTVILERVYVDGEVSEEILYENVHNIHSVKNKYRDWQIVQMDEEQIVLQKKINDISPLLKANGYFGITDDGTISIFNGKPINADIIQSFFQIDIKKLEGKKHEELKKGIPIKSKEEFDKVLETLKPYSIQKQQKLTGS</sequence>
<evidence type="ECO:0000313" key="3">
    <source>
        <dbReference type="EMBL" id="KYD10895.1"/>
    </source>
</evidence>
<feature type="domain" description="Bypass-of-forespore C N-terminal" evidence="2">
    <location>
        <begin position="52"/>
        <end position="101"/>
    </location>
</feature>
<dbReference type="InterPro" id="IPR038117">
    <property type="entry name" value="BofC_C_sf"/>
</dbReference>
<evidence type="ECO:0000313" key="4">
    <source>
        <dbReference type="Proteomes" id="UP000075666"/>
    </source>
</evidence>
<evidence type="ECO:0000259" key="1">
    <source>
        <dbReference type="Pfam" id="PF08955"/>
    </source>
</evidence>
<dbReference type="InterPro" id="IPR015050">
    <property type="entry name" value="BofC_C"/>
</dbReference>
<name>A0A150LF70_9BACI</name>
<keyword evidence="4" id="KW-1185">Reference proteome</keyword>
<dbReference type="InterPro" id="IPR038118">
    <property type="entry name" value="BOFC_N_sf"/>
</dbReference>
<dbReference type="InterPro" id="IPR015071">
    <property type="entry name" value="BOFC_N"/>
</dbReference>
<dbReference type="Gene3D" id="3.30.70.1740">
    <property type="entry name" value="Bypass-of-forespore C, C-terminal domain"/>
    <property type="match status" value="1"/>
</dbReference>
<accession>A0A150LF70</accession>
<dbReference type="PATRIC" id="fig|46224.3.peg.738"/>
<dbReference type="STRING" id="46224.B4102_1681"/>
<dbReference type="AlphaFoldDB" id="A0A150LF70"/>
<gene>
    <name evidence="3" type="ORF">B4102_1681</name>
</gene>
<evidence type="ECO:0008006" key="5">
    <source>
        <dbReference type="Google" id="ProtNLM"/>
    </source>
</evidence>
<feature type="domain" description="Bypass of forespore C C-terminal" evidence="1">
    <location>
        <begin position="103"/>
        <end position="175"/>
    </location>
</feature>
<dbReference type="Pfam" id="PF08977">
    <property type="entry name" value="BOFC_N"/>
    <property type="match status" value="1"/>
</dbReference>
<organism evidence="3 4">
    <name type="scientific">Heyndrickxia sporothermodurans</name>
    <dbReference type="NCBI Taxonomy" id="46224"/>
    <lineage>
        <taxon>Bacteria</taxon>
        <taxon>Bacillati</taxon>
        <taxon>Bacillota</taxon>
        <taxon>Bacilli</taxon>
        <taxon>Bacillales</taxon>
        <taxon>Bacillaceae</taxon>
        <taxon>Heyndrickxia</taxon>
    </lineage>
</organism>
<dbReference type="OrthoDB" id="2678751at2"/>
<dbReference type="Proteomes" id="UP000075666">
    <property type="component" value="Unassembled WGS sequence"/>
</dbReference>
<comment type="caution">
    <text evidence="3">The sequence shown here is derived from an EMBL/GenBank/DDBJ whole genome shotgun (WGS) entry which is preliminary data.</text>
</comment>
<proteinExistence type="predicted"/>
<protein>
    <recommendedName>
        <fullName evidence="5">Bypass of forespore C C-terminal domain-containing protein</fullName>
    </recommendedName>
</protein>
<dbReference type="RefSeq" id="WP_066227248.1">
    <property type="nucleotide sequence ID" value="NZ_LQYN01000011.1"/>
</dbReference>
<reference evidence="3 4" key="1">
    <citation type="submission" date="2016-01" db="EMBL/GenBank/DDBJ databases">
        <title>Genome Sequences of Twelve Sporeforming Bacillus Species Isolated from Foods.</title>
        <authorList>
            <person name="Berendsen E.M."/>
            <person name="Wells-Bennik M.H."/>
            <person name="Krawcyk A.O."/>
            <person name="De Jong A."/>
            <person name="Holsappel S."/>
            <person name="Eijlander R.T."/>
            <person name="Kuipers O.P."/>
        </authorList>
    </citation>
    <scope>NUCLEOTIDE SEQUENCE [LARGE SCALE GENOMIC DNA]</scope>
    <source>
        <strain evidence="3 4">B4102</strain>
    </source>
</reference>